<dbReference type="InterPro" id="IPR036291">
    <property type="entry name" value="NAD(P)-bd_dom_sf"/>
</dbReference>
<comment type="caution">
    <text evidence="1">The sequence shown here is derived from an EMBL/GenBank/DDBJ whole genome shotgun (WGS) entry which is preliminary data.</text>
</comment>
<dbReference type="Pfam" id="PF00106">
    <property type="entry name" value="adh_short"/>
    <property type="match status" value="1"/>
</dbReference>
<keyword evidence="2" id="KW-1185">Reference proteome</keyword>
<dbReference type="AlphaFoldDB" id="A0A135LED9"/>
<dbReference type="Gene3D" id="3.40.50.720">
    <property type="entry name" value="NAD(P)-binding Rossmann-like Domain"/>
    <property type="match status" value="1"/>
</dbReference>
<name>A0A135LED9_PENPA</name>
<reference evidence="1 2" key="1">
    <citation type="journal article" date="2016" name="BMC Genomics">
        <title>Genome sequencing and secondary metabolism of the postharvest pathogen Penicillium griseofulvum.</title>
        <authorList>
            <person name="Banani H."/>
            <person name="Marcet-Houben M."/>
            <person name="Ballester A.R."/>
            <person name="Abbruscato P."/>
            <person name="Gonzalez-Candelas L."/>
            <person name="Gabaldon T."/>
            <person name="Spadaro D."/>
        </authorList>
    </citation>
    <scope>NUCLEOTIDE SEQUENCE [LARGE SCALE GENOMIC DNA]</scope>
    <source>
        <strain evidence="1 2">PG3</strain>
    </source>
</reference>
<evidence type="ECO:0000313" key="2">
    <source>
        <dbReference type="Proteomes" id="UP000070168"/>
    </source>
</evidence>
<evidence type="ECO:0000313" key="1">
    <source>
        <dbReference type="EMBL" id="KXG47333.1"/>
    </source>
</evidence>
<organism evidence="1 2">
    <name type="scientific">Penicillium patulum</name>
    <name type="common">Penicillium griseofulvum</name>
    <dbReference type="NCBI Taxonomy" id="5078"/>
    <lineage>
        <taxon>Eukaryota</taxon>
        <taxon>Fungi</taxon>
        <taxon>Dikarya</taxon>
        <taxon>Ascomycota</taxon>
        <taxon>Pezizomycotina</taxon>
        <taxon>Eurotiomycetes</taxon>
        <taxon>Eurotiomycetidae</taxon>
        <taxon>Eurotiales</taxon>
        <taxon>Aspergillaceae</taxon>
        <taxon>Penicillium</taxon>
    </lineage>
</organism>
<dbReference type="InterPro" id="IPR002347">
    <property type="entry name" value="SDR_fam"/>
</dbReference>
<dbReference type="GeneID" id="63704216"/>
<dbReference type="EMBL" id="LHQR01000065">
    <property type="protein sequence ID" value="KXG47333.1"/>
    <property type="molecule type" value="Genomic_DNA"/>
</dbReference>
<dbReference type="STRING" id="5078.A0A135LED9"/>
<sequence>MSLQINSVSLVTGAGSGIAKVIALTYSVEGARDVVIADLNYKAALQTAQESELIATNPTYRPHAVAVDVTDTESVNYMVTAGSM</sequence>
<dbReference type="OrthoDB" id="5840532at2759"/>
<dbReference type="Proteomes" id="UP000070168">
    <property type="component" value="Unassembled WGS sequence"/>
</dbReference>
<gene>
    <name evidence="1" type="ORF">PGRI_012030</name>
</gene>
<protein>
    <submittedName>
        <fullName evidence="1">Short-chain dehydrogenase/reductase SDR</fullName>
    </submittedName>
</protein>
<dbReference type="RefSeq" id="XP_040645869.1">
    <property type="nucleotide sequence ID" value="XM_040788916.1"/>
</dbReference>
<accession>A0A135LED9</accession>
<proteinExistence type="predicted"/>
<dbReference type="SUPFAM" id="SSF51735">
    <property type="entry name" value="NAD(P)-binding Rossmann-fold domains"/>
    <property type="match status" value="1"/>
</dbReference>